<protein>
    <recommendedName>
        <fullName evidence="3">Small ribosomal subunit protein bS16</fullName>
    </recommendedName>
</protein>
<evidence type="ECO:0000313" key="4">
    <source>
        <dbReference type="EMBL" id="KFL97384.1"/>
    </source>
</evidence>
<dbReference type="Proteomes" id="UP000030761">
    <property type="component" value="Unassembled WGS sequence"/>
</dbReference>
<keyword evidence="2 3" id="KW-0687">Ribonucleoprotein</keyword>
<dbReference type="GO" id="GO:0015935">
    <property type="term" value="C:small ribosomal subunit"/>
    <property type="evidence" value="ECO:0007669"/>
    <property type="project" value="TreeGrafter"/>
</dbReference>
<dbReference type="EMBL" id="KN050674">
    <property type="protein sequence ID" value="KFL97384.1"/>
    <property type="molecule type" value="Genomic_DNA"/>
</dbReference>
<dbReference type="Pfam" id="PF00886">
    <property type="entry name" value="Ribosomal_S16"/>
    <property type="match status" value="1"/>
</dbReference>
<evidence type="ECO:0000256" key="2">
    <source>
        <dbReference type="ARBA" id="ARBA00023274"/>
    </source>
</evidence>
<reference evidence="4 5" key="1">
    <citation type="submission" date="2010-03" db="EMBL/GenBank/DDBJ databases">
        <title>The Genome Sequence of Lactobacillus gasseri strain SV-16A-US.</title>
        <authorList>
            <consortium name="The Broad Institute Genome Sequencing Platform"/>
            <person name="Ward D."/>
            <person name="Earl A."/>
            <person name="Feldgarden M."/>
            <person name="Gevers D."/>
            <person name="Young S.K."/>
            <person name="Zeng Q."/>
            <person name="Koehrsen M."/>
            <person name="Alvarado L."/>
            <person name="Berlin A."/>
            <person name="Bochicchio J."/>
            <person name="Borenstein D."/>
            <person name="Chapman S.B."/>
            <person name="Chen Z."/>
            <person name="Engels R."/>
            <person name="Freedman E."/>
            <person name="Gellesch M."/>
            <person name="Goldberg J."/>
            <person name="Griggs A."/>
            <person name="Gujja S."/>
            <person name="Heilman E."/>
            <person name="Heiman D."/>
            <person name="Hepburn T."/>
            <person name="Howarth C."/>
            <person name="Jen D."/>
            <person name="Larson L."/>
            <person name="Mehta T."/>
            <person name="Park D."/>
            <person name="Pearson M."/>
            <person name="Roberts A."/>
            <person name="Saif S."/>
            <person name="Shea T."/>
            <person name="Shenoy N."/>
            <person name="Sisk P."/>
            <person name="Stolte C."/>
            <person name="Sykes S."/>
            <person name="Thomson T."/>
            <person name="Walk T."/>
            <person name="White J."/>
            <person name="Yandava C."/>
            <person name="Liu Y."/>
            <person name="Xu Q."/>
            <person name="Haas B."/>
            <person name="Nusbaum C."/>
            <person name="Birren B."/>
        </authorList>
    </citation>
    <scope>NUCLEOTIDE SEQUENCE [LARGE SCALE GENOMIC DNA]</scope>
    <source>
        <strain evidence="4 5">SV-16A-US</strain>
    </source>
</reference>
<dbReference type="InterPro" id="IPR023803">
    <property type="entry name" value="Ribosomal_bS16_dom_sf"/>
</dbReference>
<evidence type="ECO:0000256" key="1">
    <source>
        <dbReference type="ARBA" id="ARBA00022980"/>
    </source>
</evidence>
<name>A0AB34P032_LACGS</name>
<sequence length="90" mass="10513">MSVKIRMRRMGSKRKPFYRIVVADSRMPRDGRFIEEVGYYNPLTNPDGVKLEEDKIFEWLEKGAQPSDTVRSLLSKAGLMTRYHDAKYGK</sequence>
<gene>
    <name evidence="3" type="primary">rpsP</name>
    <name evidence="4" type="ORF">HMPREF5175_00223</name>
</gene>
<comment type="similarity">
    <text evidence="3">Belongs to the bacterial ribosomal protein bS16 family.</text>
</comment>
<dbReference type="GO" id="GO:0006412">
    <property type="term" value="P:translation"/>
    <property type="evidence" value="ECO:0007669"/>
    <property type="project" value="UniProtKB-UniRule"/>
</dbReference>
<dbReference type="AlphaFoldDB" id="A0AB34P032"/>
<dbReference type="GO" id="GO:0003735">
    <property type="term" value="F:structural constituent of ribosome"/>
    <property type="evidence" value="ECO:0007669"/>
    <property type="project" value="InterPro"/>
</dbReference>
<proteinExistence type="inferred from homology"/>
<dbReference type="SUPFAM" id="SSF54565">
    <property type="entry name" value="Ribosomal protein S16"/>
    <property type="match status" value="1"/>
</dbReference>
<keyword evidence="1 3" id="KW-0689">Ribosomal protein</keyword>
<accession>A0AB34P032</accession>
<dbReference type="NCBIfam" id="TIGR00002">
    <property type="entry name" value="S16"/>
    <property type="match status" value="1"/>
</dbReference>
<dbReference type="Gene3D" id="3.30.1320.10">
    <property type="match status" value="1"/>
</dbReference>
<dbReference type="GO" id="GO:0005737">
    <property type="term" value="C:cytoplasm"/>
    <property type="evidence" value="ECO:0007669"/>
    <property type="project" value="UniProtKB-ARBA"/>
</dbReference>
<dbReference type="PANTHER" id="PTHR12919:SF20">
    <property type="entry name" value="SMALL RIBOSOMAL SUBUNIT PROTEIN BS16M"/>
    <property type="match status" value="1"/>
</dbReference>
<organism evidence="4 5">
    <name type="scientific">Lactobacillus gasseri SV-16A-US</name>
    <dbReference type="NCBI Taxonomy" id="575604"/>
    <lineage>
        <taxon>Bacteria</taxon>
        <taxon>Bacillati</taxon>
        <taxon>Bacillota</taxon>
        <taxon>Bacilli</taxon>
        <taxon>Lactobacillales</taxon>
        <taxon>Lactobacillaceae</taxon>
        <taxon>Lactobacillus</taxon>
    </lineage>
</organism>
<dbReference type="FunFam" id="3.30.1320.10:FF:000002">
    <property type="entry name" value="30S ribosomal protein S16"/>
    <property type="match status" value="1"/>
</dbReference>
<evidence type="ECO:0000256" key="3">
    <source>
        <dbReference type="HAMAP-Rule" id="MF_00385"/>
    </source>
</evidence>
<dbReference type="InterPro" id="IPR000307">
    <property type="entry name" value="Ribosomal_bS16"/>
</dbReference>
<dbReference type="PANTHER" id="PTHR12919">
    <property type="entry name" value="30S RIBOSOMAL PROTEIN S16"/>
    <property type="match status" value="1"/>
</dbReference>
<dbReference type="RefSeq" id="WP_003653355.1">
    <property type="nucleotide sequence ID" value="NZ_KN050674.1"/>
</dbReference>
<evidence type="ECO:0000313" key="5">
    <source>
        <dbReference type="Proteomes" id="UP000030761"/>
    </source>
</evidence>
<dbReference type="HAMAP" id="MF_00385">
    <property type="entry name" value="Ribosomal_bS16"/>
    <property type="match status" value="1"/>
</dbReference>